<organism evidence="3 4">
    <name type="scientific">Faecalibacillus faecis</name>
    <dbReference type="NCBI Taxonomy" id="1982628"/>
    <lineage>
        <taxon>Bacteria</taxon>
        <taxon>Bacillati</taxon>
        <taxon>Bacillota</taxon>
        <taxon>Erysipelotrichia</taxon>
        <taxon>Erysipelotrichales</taxon>
        <taxon>Coprobacillaceae</taxon>
        <taxon>Faecalibacillus</taxon>
    </lineage>
</organism>
<reference evidence="3" key="1">
    <citation type="submission" date="2021-10" db="EMBL/GenBank/DDBJ databases">
        <title>Collection of gut derived symbiotic bacterial strains cultured from healthy donors.</title>
        <authorList>
            <person name="Lin H."/>
            <person name="Littmann E."/>
            <person name="Kohout C."/>
            <person name="Pamer E.G."/>
        </authorList>
    </citation>
    <scope>NUCLEOTIDE SEQUENCE</scope>
    <source>
        <strain evidence="3">DFI.4.48</strain>
    </source>
</reference>
<feature type="domain" description="Smf/DprA SLOG" evidence="2">
    <location>
        <begin position="47"/>
        <end position="252"/>
    </location>
</feature>
<protein>
    <submittedName>
        <fullName evidence="3">DNA-processing protein DprA</fullName>
    </submittedName>
</protein>
<proteinExistence type="inferred from homology"/>
<comment type="similarity">
    <text evidence="1">Belongs to the DprA/Smf family.</text>
</comment>
<comment type="caution">
    <text evidence="3">The sequence shown here is derived from an EMBL/GenBank/DDBJ whole genome shotgun (WGS) entry which is preliminary data.</text>
</comment>
<evidence type="ECO:0000313" key="4">
    <source>
        <dbReference type="Proteomes" id="UP001198439"/>
    </source>
</evidence>
<dbReference type="GeneID" id="77469927"/>
<dbReference type="AlphaFoldDB" id="A0AAW4VQS2"/>
<gene>
    <name evidence="3" type="primary">dprA</name>
    <name evidence="3" type="ORF">LJD69_01770</name>
</gene>
<dbReference type="Proteomes" id="UP001198439">
    <property type="component" value="Unassembled WGS sequence"/>
</dbReference>
<dbReference type="Gene3D" id="3.40.50.450">
    <property type="match status" value="1"/>
</dbReference>
<dbReference type="GO" id="GO:0009294">
    <property type="term" value="P:DNA-mediated transformation"/>
    <property type="evidence" value="ECO:0007669"/>
    <property type="project" value="InterPro"/>
</dbReference>
<sequence>MILKEILLFFALKYDGDFQSILKALQRKEKVTNQQREEAVSKVQSKYTTILCDDYPEALKQISCPPFVLFYHGNLSLLDEKCIGVIGKRVPSEYGTSVTDKIVCDLVKNEYTIVSGMALGIDTLAHRSAMNNHGKTVAVLGSGINYCYPKRNRELYLKLKEEHLIVSEHPNDYVPQAKDFPSRNRLIAGLSESVVVTEAEKRSGTMITVGYALDQGKDIFCVPSRIGDPIGCNLLIQQGAKLILDINDIIEE</sequence>
<dbReference type="PANTHER" id="PTHR43022">
    <property type="entry name" value="PROTEIN SMF"/>
    <property type="match status" value="1"/>
</dbReference>
<dbReference type="InterPro" id="IPR057666">
    <property type="entry name" value="DrpA_SLOG"/>
</dbReference>
<dbReference type="PANTHER" id="PTHR43022:SF1">
    <property type="entry name" value="PROTEIN SMF"/>
    <property type="match status" value="1"/>
</dbReference>
<dbReference type="InterPro" id="IPR003488">
    <property type="entry name" value="DprA"/>
</dbReference>
<name>A0AAW4VQS2_9FIRM</name>
<dbReference type="NCBIfam" id="TIGR00732">
    <property type="entry name" value="dprA"/>
    <property type="match status" value="1"/>
</dbReference>
<dbReference type="RefSeq" id="WP_227279195.1">
    <property type="nucleotide sequence ID" value="NZ_DBGCOW010000040.1"/>
</dbReference>
<dbReference type="EMBL" id="JAJDKZ010000003">
    <property type="protein sequence ID" value="MCB8609321.1"/>
    <property type="molecule type" value="Genomic_DNA"/>
</dbReference>
<evidence type="ECO:0000313" key="3">
    <source>
        <dbReference type="EMBL" id="MCB8609321.1"/>
    </source>
</evidence>
<evidence type="ECO:0000259" key="2">
    <source>
        <dbReference type="Pfam" id="PF02481"/>
    </source>
</evidence>
<dbReference type="SUPFAM" id="SSF102405">
    <property type="entry name" value="MCP/YpsA-like"/>
    <property type="match status" value="1"/>
</dbReference>
<accession>A0AAW4VQS2</accession>
<evidence type="ECO:0000256" key="1">
    <source>
        <dbReference type="ARBA" id="ARBA00006525"/>
    </source>
</evidence>
<dbReference type="Pfam" id="PF02481">
    <property type="entry name" value="DNA_processg_A"/>
    <property type="match status" value="1"/>
</dbReference>